<dbReference type="PROSITE" id="PS51918">
    <property type="entry name" value="RADICAL_SAM"/>
    <property type="match status" value="1"/>
</dbReference>
<dbReference type="Gene3D" id="3.20.20.70">
    <property type="entry name" value="Aldolase class I"/>
    <property type="match status" value="1"/>
</dbReference>
<keyword evidence="4" id="KW-0408">Iron</keyword>
<dbReference type="InterPro" id="IPR051198">
    <property type="entry name" value="BchE-like"/>
</dbReference>
<evidence type="ECO:0000256" key="5">
    <source>
        <dbReference type="ARBA" id="ARBA00023014"/>
    </source>
</evidence>
<organism evidence="7 8">
    <name type="scientific">Chryseobacterium rhizosphaerae</name>
    <dbReference type="NCBI Taxonomy" id="395937"/>
    <lineage>
        <taxon>Bacteria</taxon>
        <taxon>Pseudomonadati</taxon>
        <taxon>Bacteroidota</taxon>
        <taxon>Flavobacteriia</taxon>
        <taxon>Flavobacteriales</taxon>
        <taxon>Weeksellaceae</taxon>
        <taxon>Chryseobacterium group</taxon>
        <taxon>Chryseobacterium</taxon>
    </lineage>
</organism>
<keyword evidence="3" id="KW-0479">Metal-binding</keyword>
<dbReference type="SFLD" id="SFLDS00029">
    <property type="entry name" value="Radical_SAM"/>
    <property type="match status" value="1"/>
</dbReference>
<comment type="cofactor">
    <cofactor evidence="1">
        <name>[4Fe-4S] cluster</name>
        <dbReference type="ChEBI" id="CHEBI:49883"/>
    </cofactor>
</comment>
<dbReference type="InterPro" id="IPR058240">
    <property type="entry name" value="rSAM_sf"/>
</dbReference>
<evidence type="ECO:0000259" key="6">
    <source>
        <dbReference type="PROSITE" id="PS51918"/>
    </source>
</evidence>
<dbReference type="InterPro" id="IPR007197">
    <property type="entry name" value="rSAM"/>
</dbReference>
<dbReference type="SUPFAM" id="SSF102114">
    <property type="entry name" value="Radical SAM enzymes"/>
    <property type="match status" value="1"/>
</dbReference>
<dbReference type="Pfam" id="PF04055">
    <property type="entry name" value="Radical_SAM"/>
    <property type="match status" value="1"/>
</dbReference>
<evidence type="ECO:0000256" key="3">
    <source>
        <dbReference type="ARBA" id="ARBA00022723"/>
    </source>
</evidence>
<accession>A0ABX9IK36</accession>
<dbReference type="SMART" id="SM00729">
    <property type="entry name" value="Elp3"/>
    <property type="match status" value="1"/>
</dbReference>
<dbReference type="InterPro" id="IPR006638">
    <property type="entry name" value="Elp3/MiaA/NifB-like_rSAM"/>
</dbReference>
<evidence type="ECO:0000256" key="4">
    <source>
        <dbReference type="ARBA" id="ARBA00023004"/>
    </source>
</evidence>
<comment type="caution">
    <text evidence="7">The sequence shown here is derived from an EMBL/GenBank/DDBJ whole genome shotgun (WGS) entry which is preliminary data.</text>
</comment>
<evidence type="ECO:0000256" key="1">
    <source>
        <dbReference type="ARBA" id="ARBA00001966"/>
    </source>
</evidence>
<proteinExistence type="predicted"/>
<dbReference type="EMBL" id="QNUF01000013">
    <property type="protein sequence ID" value="REC74911.1"/>
    <property type="molecule type" value="Genomic_DNA"/>
</dbReference>
<dbReference type="PANTHER" id="PTHR43409">
    <property type="entry name" value="ANAEROBIC MAGNESIUM-PROTOPORPHYRIN IX MONOMETHYL ESTER CYCLASE-RELATED"/>
    <property type="match status" value="1"/>
</dbReference>
<dbReference type="SFLD" id="SFLDG01082">
    <property type="entry name" value="B12-binding_domain_containing"/>
    <property type="match status" value="1"/>
</dbReference>
<reference evidence="7 8" key="1">
    <citation type="journal article" date="2010" name="Syst. Appl. Microbiol.">
        <title>Four new species of Chryseobacterium from the rhizosphere of coastal sand dune plants, Chryseobacterium elymi sp. nov., Chryseobacterium hagamense sp. nov., Chryseobacterium lathyri sp. nov. and Chryseobacterium rhizosphaerae sp. nov.</title>
        <authorList>
            <person name="Cho S.H."/>
            <person name="Lee K.S."/>
            <person name="Shin D.S."/>
            <person name="Han J.H."/>
            <person name="Park K.S."/>
            <person name="Lee C.H."/>
            <person name="Park K.H."/>
            <person name="Kim S.B."/>
        </authorList>
    </citation>
    <scope>NUCLEOTIDE SEQUENCE [LARGE SCALE GENOMIC DNA]</scope>
    <source>
        <strain evidence="7 8">KCTC 22548</strain>
    </source>
</reference>
<evidence type="ECO:0000313" key="8">
    <source>
        <dbReference type="Proteomes" id="UP000256491"/>
    </source>
</evidence>
<dbReference type="InterPro" id="IPR013785">
    <property type="entry name" value="Aldolase_TIM"/>
</dbReference>
<name>A0ABX9IK36_9FLAO</name>
<evidence type="ECO:0000256" key="2">
    <source>
        <dbReference type="ARBA" id="ARBA00022691"/>
    </source>
</evidence>
<feature type="domain" description="Radical SAM core" evidence="6">
    <location>
        <begin position="341"/>
        <end position="563"/>
    </location>
</feature>
<keyword evidence="2" id="KW-0949">S-adenosyl-L-methionine</keyword>
<dbReference type="RefSeq" id="WP_115918842.1">
    <property type="nucleotide sequence ID" value="NZ_BJYH01000016.1"/>
</dbReference>
<dbReference type="Proteomes" id="UP000256491">
    <property type="component" value="Unassembled WGS sequence"/>
</dbReference>
<sequence length="729" mass="84136">MKDLLLITPPFTQLNTPYPATAYIKGFLNTKNISSYQLDLGIDVILELFSRDGLQKVFDKKIDLPTTTENTQRIFALREEYLKTIDQVISFLQGKNPTLARQICSMNFLPEASRFNQLDDMDFAFGNMGLQDKAKHLATLYLEDISDYIIENNDADFGFSRYAERLGKSANSFDELYSKLAGPQTFIDDFTLKILQDKIENIQPKLICFSIPFPGNLYSAFKCAQFIKKNFPHIKIAMGGGFPNTELREVKDQRVFEFFDFITLDDGELPIELLCQSVLYPTDELEYKRTFLLENQEVVYKNNSKRHDYKQAEIGTPDYTDLKLDQYISVIEIANPMHSLWSDGRWNKLTMAHGCYWGKCTFCDISLDYIKIYEPISAKILVDRMEELIKTTGETGFHFVDEAAPPALMREVALEILRRNLVVTWWTNIRFEKSFTSDLCYLLKLSGCVAVSGGLEVASDRLLKLIDKGVSVEQVAKVTKNFTEAGIMVHAYLMYGYPTQTVQETIDSLEMIRQMFEMGILQSGFWHQFAMTAHSPVGINPEDFGVIPVKQEILFANNDIDFKDKTGIDHNRFSFGLKKSLFNYMHGINFEIPLQEWFDFKIPRTTIHPDHIHDCLLEDDAFTFKGNSKIVFLTKNVIAENRVKTKKKYSGTYTLITFHLKTNIVKIELEQDKANWLLNVLEQNSIENPKKITAQQLKNHFEENFEDFELFWFSKPMQQLKENGVILSL</sequence>
<keyword evidence="8" id="KW-1185">Reference proteome</keyword>
<evidence type="ECO:0000313" key="7">
    <source>
        <dbReference type="EMBL" id="REC74911.1"/>
    </source>
</evidence>
<protein>
    <submittedName>
        <fullName evidence="7">Radical SAM protein</fullName>
    </submittedName>
</protein>
<gene>
    <name evidence="7" type="ORF">DRF57_12845</name>
</gene>
<keyword evidence="5" id="KW-0411">Iron-sulfur</keyword>